<protein>
    <submittedName>
        <fullName evidence="9">Paraquat-inducible protein</fullName>
    </submittedName>
</protein>
<reference evidence="9" key="2">
    <citation type="submission" date="2020-09" db="EMBL/GenBank/DDBJ databases">
        <authorList>
            <person name="Sun Q."/>
            <person name="Zhou Y."/>
        </authorList>
    </citation>
    <scope>NUCLEOTIDE SEQUENCE</scope>
    <source>
        <strain evidence="9">CGMCC 1.15725</strain>
    </source>
</reference>
<dbReference type="InterPro" id="IPR051800">
    <property type="entry name" value="PqiA-PqiB_transport"/>
</dbReference>
<evidence type="ECO:0000256" key="4">
    <source>
        <dbReference type="ARBA" id="ARBA00022692"/>
    </source>
</evidence>
<keyword evidence="2" id="KW-1003">Cell membrane</keyword>
<dbReference type="Pfam" id="PF02470">
    <property type="entry name" value="MlaD"/>
    <property type="match status" value="3"/>
</dbReference>
<evidence type="ECO:0000256" key="1">
    <source>
        <dbReference type="ARBA" id="ARBA00004533"/>
    </source>
</evidence>
<evidence type="ECO:0000313" key="10">
    <source>
        <dbReference type="Proteomes" id="UP000646365"/>
    </source>
</evidence>
<dbReference type="PANTHER" id="PTHR30462:SF0">
    <property type="entry name" value="INTERMEMBRANE TRANSPORT PROTEIN YEBT"/>
    <property type="match status" value="1"/>
</dbReference>
<evidence type="ECO:0000256" key="7">
    <source>
        <dbReference type="SAM" id="Phobius"/>
    </source>
</evidence>
<evidence type="ECO:0000256" key="5">
    <source>
        <dbReference type="ARBA" id="ARBA00022989"/>
    </source>
</evidence>
<dbReference type="EMBL" id="BMJQ01000009">
    <property type="protein sequence ID" value="GGF27864.1"/>
    <property type="molecule type" value="Genomic_DNA"/>
</dbReference>
<keyword evidence="3" id="KW-0997">Cell inner membrane</keyword>
<feature type="domain" description="Mce/MlaD" evidence="8">
    <location>
        <begin position="161"/>
        <end position="220"/>
    </location>
</feature>
<keyword evidence="5 7" id="KW-1133">Transmembrane helix</keyword>
<keyword evidence="6 7" id="KW-0472">Membrane</keyword>
<proteinExistence type="predicted"/>
<dbReference type="RefSeq" id="WP_189048476.1">
    <property type="nucleotide sequence ID" value="NZ_BMJQ01000009.1"/>
</dbReference>
<accession>A0A8J2YW99</accession>
<gene>
    <name evidence="9" type="primary">lpw206-207</name>
    <name evidence="9" type="ORF">GCM10011611_37320</name>
</gene>
<evidence type="ECO:0000313" key="9">
    <source>
        <dbReference type="EMBL" id="GGF27864.1"/>
    </source>
</evidence>
<comment type="subcellular location">
    <subcellularLocation>
        <location evidence="1">Cell inner membrane</location>
    </subcellularLocation>
</comment>
<evidence type="ECO:0000259" key="8">
    <source>
        <dbReference type="Pfam" id="PF02470"/>
    </source>
</evidence>
<feature type="transmembrane region" description="Helical" evidence="7">
    <location>
        <begin position="15"/>
        <end position="35"/>
    </location>
</feature>
<dbReference type="Proteomes" id="UP000646365">
    <property type="component" value="Unassembled WGS sequence"/>
</dbReference>
<feature type="domain" description="Mce/MlaD" evidence="8">
    <location>
        <begin position="289"/>
        <end position="395"/>
    </location>
</feature>
<dbReference type="GO" id="GO:0005886">
    <property type="term" value="C:plasma membrane"/>
    <property type="evidence" value="ECO:0007669"/>
    <property type="project" value="UniProtKB-SubCell"/>
</dbReference>
<keyword evidence="10" id="KW-1185">Reference proteome</keyword>
<name>A0A8J2YW99_9PROT</name>
<evidence type="ECO:0000256" key="6">
    <source>
        <dbReference type="ARBA" id="ARBA00023136"/>
    </source>
</evidence>
<evidence type="ECO:0000256" key="3">
    <source>
        <dbReference type="ARBA" id="ARBA00022519"/>
    </source>
</evidence>
<dbReference type="PANTHER" id="PTHR30462">
    <property type="entry name" value="INTERMEMBRANE TRANSPORT PROTEIN PQIB-RELATED"/>
    <property type="match status" value="1"/>
</dbReference>
<reference evidence="9" key="1">
    <citation type="journal article" date="2014" name="Int. J. Syst. Evol. Microbiol.">
        <title>Complete genome sequence of Corynebacterium casei LMG S-19264T (=DSM 44701T), isolated from a smear-ripened cheese.</title>
        <authorList>
            <consortium name="US DOE Joint Genome Institute (JGI-PGF)"/>
            <person name="Walter F."/>
            <person name="Albersmeier A."/>
            <person name="Kalinowski J."/>
            <person name="Ruckert C."/>
        </authorList>
    </citation>
    <scope>NUCLEOTIDE SEQUENCE</scope>
    <source>
        <strain evidence="9">CGMCC 1.15725</strain>
    </source>
</reference>
<evidence type="ECO:0000256" key="2">
    <source>
        <dbReference type="ARBA" id="ARBA00022475"/>
    </source>
</evidence>
<feature type="domain" description="Mce/MlaD" evidence="8">
    <location>
        <begin position="42"/>
        <end position="133"/>
    </location>
</feature>
<dbReference type="InterPro" id="IPR003399">
    <property type="entry name" value="Mce/MlaD"/>
</dbReference>
<keyword evidence="4 7" id="KW-0812">Transmembrane</keyword>
<dbReference type="AlphaFoldDB" id="A0A8J2YW99"/>
<sequence length="561" mass="59760">MSEREGTARIRRSHLLALVWLVPIAAFLVVVWVGFQTFAEHGPTVTITFASADGLDAGRTKIRHKAVDIGTVKSVVLTKDMSHVEVTAVLDRQIEDRVTTNARFWVVRPRVSAAGITGLATLVSGAYIEMDPGPADKKGEPADHFAGLEEPPVVDEEDVPGTRFTLHADDLGSLAQGSPLYFRGIKAGEVLGFQLGKQARQTDIFIYVRAPYDKLVRPKSHFYNVSGLSISAGAGGIRASTRSVEALIVGGVGFDTSDAAMWDPPSPKDAEFYLFGSADEASHQPAGPTVTYLAYFSGNVHGLGNGAAVELEGLRVGQVTDVHLDYDPSSDTLRVPVTYQLDLSLLPFRADKNADGKEAPADLVNQAMDRLVKEGLRARLGSANLLTGQRLIQLEFLPDQPPATIDYSAAAPQIPTVASGDLDQLSASASAFTDKLAKLPIAEIGAGLHDIVSHLDQATAGPELGRAVKSLDRSLANLDQITQQASKEVGPALASLRRTADAADQTLEAVQQLVGAGGDRSRDLPALVHELTDAARSLRALADYLDRHPEALLRGRTASAP</sequence>
<comment type="caution">
    <text evidence="9">The sequence shown here is derived from an EMBL/GenBank/DDBJ whole genome shotgun (WGS) entry which is preliminary data.</text>
</comment>
<organism evidence="9 10">
    <name type="scientific">Aliidongia dinghuensis</name>
    <dbReference type="NCBI Taxonomy" id="1867774"/>
    <lineage>
        <taxon>Bacteria</taxon>
        <taxon>Pseudomonadati</taxon>
        <taxon>Pseudomonadota</taxon>
        <taxon>Alphaproteobacteria</taxon>
        <taxon>Rhodospirillales</taxon>
        <taxon>Dongiaceae</taxon>
        <taxon>Aliidongia</taxon>
    </lineage>
</organism>